<evidence type="ECO:0000313" key="2">
    <source>
        <dbReference type="EnsemblMetazoa" id="XP_020898860.2"/>
    </source>
</evidence>
<dbReference type="GeneID" id="110237598"/>
<accession>A0A913X5I5</accession>
<reference evidence="2" key="1">
    <citation type="submission" date="2022-11" db="UniProtKB">
        <authorList>
            <consortium name="EnsemblMetazoa"/>
        </authorList>
    </citation>
    <scope>IDENTIFICATION</scope>
</reference>
<dbReference type="EnsemblMetazoa" id="XM_021043201.2">
    <property type="protein sequence ID" value="XP_020898860.2"/>
    <property type="gene ID" value="LOC110237598"/>
</dbReference>
<name>A0A913X5I5_EXADI</name>
<feature type="region of interest" description="Disordered" evidence="1">
    <location>
        <begin position="109"/>
        <end position="206"/>
    </location>
</feature>
<feature type="compositionally biased region" description="Low complexity" evidence="1">
    <location>
        <begin position="110"/>
        <end position="128"/>
    </location>
</feature>
<dbReference type="Proteomes" id="UP000887567">
    <property type="component" value="Unplaced"/>
</dbReference>
<feature type="compositionally biased region" description="Polar residues" evidence="1">
    <location>
        <begin position="129"/>
        <end position="151"/>
    </location>
</feature>
<dbReference type="AlphaFoldDB" id="A0A913X5I5"/>
<feature type="compositionally biased region" description="Acidic residues" evidence="1">
    <location>
        <begin position="187"/>
        <end position="206"/>
    </location>
</feature>
<sequence>MEVDNIAVIETISDTAHKKQSSPLTTLKKKKDICHTSEIIDLSFDDNVEDNMTVSNVGNLGAHVNDISEQRKLLKDYRSQKRSSCPSSESPIPIDDDDIIVETCETRVTDISSSDSDSDSLPSILPSLNGGSLSNTDSQDMLLNSEDSQTVVPKKKTKYTSEEVQKRKEEARYNSISQNDQQHEETEIGDSEDDEEDSEDDDSEEE</sequence>
<protein>
    <submittedName>
        <fullName evidence="2">Uncharacterized protein</fullName>
    </submittedName>
</protein>
<organism evidence="2 3">
    <name type="scientific">Exaiptasia diaphana</name>
    <name type="common">Tropical sea anemone</name>
    <name type="synonym">Aiptasia pulchella</name>
    <dbReference type="NCBI Taxonomy" id="2652724"/>
    <lineage>
        <taxon>Eukaryota</taxon>
        <taxon>Metazoa</taxon>
        <taxon>Cnidaria</taxon>
        <taxon>Anthozoa</taxon>
        <taxon>Hexacorallia</taxon>
        <taxon>Actiniaria</taxon>
        <taxon>Aiptasiidae</taxon>
        <taxon>Exaiptasia</taxon>
    </lineage>
</organism>
<dbReference type="KEGG" id="epa:110237598"/>
<feature type="compositionally biased region" description="Basic and acidic residues" evidence="1">
    <location>
        <begin position="159"/>
        <end position="172"/>
    </location>
</feature>
<keyword evidence="3" id="KW-1185">Reference proteome</keyword>
<proteinExistence type="predicted"/>
<evidence type="ECO:0000256" key="1">
    <source>
        <dbReference type="SAM" id="MobiDB-lite"/>
    </source>
</evidence>
<evidence type="ECO:0000313" key="3">
    <source>
        <dbReference type="Proteomes" id="UP000887567"/>
    </source>
</evidence>
<dbReference type="RefSeq" id="XP_020898860.2">
    <property type="nucleotide sequence ID" value="XM_021043201.2"/>
</dbReference>